<sequence length="642" mass="71590">MDSEWLRSAIRFSMTATITTSRLDDAPGPPQQRDPRFRKLVEGILYSRSFVLTYHLVVLGLICIVSSIHWTGRAIRWRRRRTARLQVLRVDDAYDGDADIINTFNGIQTKQVAADSSSSGSSTLVGTASPPHKGVNATEVTPLLHDGHALQPLYPRRTVLSHVQAFLMYQPQPIPVFDKTLPSNGTSLLLLSFIGLNIFYALHRINFNFFELFVLADRFGLVFVVNLPLLYLFAAKTQPLKVLTGQSYESLNIFHRRLGELMCLEALFHALGMLGVWYTLLRPTGFTFARFLLSKVIVLGLLAFFAYELLYFTSLGSFRQRWYEVFLALHVFLQIAALVFVFFHHAGSGIYVGLALAIFTVDRIVYRTCLKSTTVQAEVVVLRDEETVKLSTNIAIQPSSALARVFRRSIPGGWQATDHVFISIPSLGRKYILQAHPFTVASAAPMPGDEEAKLELLIRAQDGFSAALLEQAYYQKIMAVRLDGPYGSAHARDSLVEADLSIVVAGGSGIAVAWPLVQHLLNVSRSTDTEIAPTSMLLRQKIVLVWVVHKAEQSSWLDERDITAAEDKGLELILPLPTEEVGRPNLPKIINELVDNYGGQVSRKIAVVASGPDGMGRNVRNTCARLRRDGRDINVLIEKFGW</sequence>
<dbReference type="InterPro" id="IPR013112">
    <property type="entry name" value="FAD-bd_8"/>
</dbReference>
<dbReference type="SUPFAM" id="SSF52343">
    <property type="entry name" value="Ferredoxin reductase-like, C-terminal NADP-linked domain"/>
    <property type="match status" value="1"/>
</dbReference>
<keyword evidence="10" id="KW-1185">Reference proteome</keyword>
<dbReference type="PROSITE" id="PS51384">
    <property type="entry name" value="FAD_FR"/>
    <property type="match status" value="1"/>
</dbReference>
<reference evidence="9 10" key="1">
    <citation type="submission" date="2024-06" db="EMBL/GenBank/DDBJ databases">
        <title>Complete genome of Phlyctema vagabunda strain 19-DSS-EL-015.</title>
        <authorList>
            <person name="Fiorenzani C."/>
        </authorList>
    </citation>
    <scope>NUCLEOTIDE SEQUENCE [LARGE SCALE GENOMIC DNA]</scope>
    <source>
        <strain evidence="9 10">19-DSS-EL-015</strain>
    </source>
</reference>
<dbReference type="InterPro" id="IPR017927">
    <property type="entry name" value="FAD-bd_FR_type"/>
</dbReference>
<accession>A0ABR4PSH9</accession>
<feature type="transmembrane region" description="Helical" evidence="7">
    <location>
        <begin position="219"/>
        <end position="237"/>
    </location>
</feature>
<comment type="caution">
    <text evidence="9">The sequence shown here is derived from an EMBL/GenBank/DDBJ whole genome shotgun (WGS) entry which is preliminary data.</text>
</comment>
<feature type="transmembrane region" description="Helical" evidence="7">
    <location>
        <begin position="322"/>
        <end position="343"/>
    </location>
</feature>
<feature type="transmembrane region" description="Helical" evidence="7">
    <location>
        <begin position="52"/>
        <end position="71"/>
    </location>
</feature>
<organism evidence="9 10">
    <name type="scientific">Phlyctema vagabunda</name>
    <dbReference type="NCBI Taxonomy" id="108571"/>
    <lineage>
        <taxon>Eukaryota</taxon>
        <taxon>Fungi</taxon>
        <taxon>Dikarya</taxon>
        <taxon>Ascomycota</taxon>
        <taxon>Pezizomycotina</taxon>
        <taxon>Leotiomycetes</taxon>
        <taxon>Helotiales</taxon>
        <taxon>Dermateaceae</taxon>
        <taxon>Phlyctema</taxon>
    </lineage>
</organism>
<dbReference type="SFLD" id="SFLDG01168">
    <property type="entry name" value="Ferric_reductase_subgroup_(FRE"/>
    <property type="match status" value="1"/>
</dbReference>
<keyword evidence="3 7" id="KW-0812">Transmembrane</keyword>
<dbReference type="Proteomes" id="UP001629113">
    <property type="component" value="Unassembled WGS sequence"/>
</dbReference>
<feature type="transmembrane region" description="Helical" evidence="7">
    <location>
        <begin position="188"/>
        <end position="207"/>
    </location>
</feature>
<evidence type="ECO:0000256" key="6">
    <source>
        <dbReference type="ARBA" id="ARBA00023136"/>
    </source>
</evidence>
<feature type="transmembrane region" description="Helical" evidence="7">
    <location>
        <begin position="292"/>
        <end position="310"/>
    </location>
</feature>
<dbReference type="Pfam" id="PF08022">
    <property type="entry name" value="FAD_binding_8"/>
    <property type="match status" value="1"/>
</dbReference>
<dbReference type="EMBL" id="JBFCZG010000002">
    <property type="protein sequence ID" value="KAL3426283.1"/>
    <property type="molecule type" value="Genomic_DNA"/>
</dbReference>
<evidence type="ECO:0000256" key="7">
    <source>
        <dbReference type="SAM" id="Phobius"/>
    </source>
</evidence>
<dbReference type="Pfam" id="PF01794">
    <property type="entry name" value="Ferric_reduct"/>
    <property type="match status" value="1"/>
</dbReference>
<evidence type="ECO:0000256" key="4">
    <source>
        <dbReference type="ARBA" id="ARBA00022989"/>
    </source>
</evidence>
<evidence type="ECO:0000259" key="8">
    <source>
        <dbReference type="PROSITE" id="PS51384"/>
    </source>
</evidence>
<feature type="transmembrane region" description="Helical" evidence="7">
    <location>
        <begin position="258"/>
        <end position="280"/>
    </location>
</feature>
<feature type="domain" description="FAD-binding FR-type" evidence="8">
    <location>
        <begin position="372"/>
        <end position="492"/>
    </location>
</feature>
<keyword evidence="6 7" id="KW-0472">Membrane</keyword>
<evidence type="ECO:0000313" key="9">
    <source>
        <dbReference type="EMBL" id="KAL3426283.1"/>
    </source>
</evidence>
<keyword evidence="2" id="KW-0813">Transport</keyword>
<evidence type="ECO:0000256" key="2">
    <source>
        <dbReference type="ARBA" id="ARBA00022448"/>
    </source>
</evidence>
<protein>
    <recommendedName>
        <fullName evidence="8">FAD-binding FR-type domain-containing protein</fullName>
    </recommendedName>
</protein>
<dbReference type="SFLD" id="SFLDS00052">
    <property type="entry name" value="Ferric_Reductase_Domain"/>
    <property type="match status" value="1"/>
</dbReference>
<keyword evidence="5" id="KW-0406">Ion transport</keyword>
<dbReference type="InterPro" id="IPR013130">
    <property type="entry name" value="Fe3_Rdtase_TM_dom"/>
</dbReference>
<dbReference type="InterPro" id="IPR039261">
    <property type="entry name" value="FNR_nucleotide-bd"/>
</dbReference>
<evidence type="ECO:0000256" key="3">
    <source>
        <dbReference type="ARBA" id="ARBA00022692"/>
    </source>
</evidence>
<evidence type="ECO:0000256" key="5">
    <source>
        <dbReference type="ARBA" id="ARBA00023065"/>
    </source>
</evidence>
<dbReference type="Gene3D" id="3.40.50.80">
    <property type="entry name" value="Nucleotide-binding domain of ferredoxin-NADP reductase (FNR) module"/>
    <property type="match status" value="1"/>
</dbReference>
<dbReference type="PANTHER" id="PTHR32361">
    <property type="entry name" value="FERRIC/CUPRIC REDUCTASE TRANSMEMBRANE COMPONENT"/>
    <property type="match status" value="1"/>
</dbReference>
<dbReference type="PANTHER" id="PTHR32361:SF28">
    <property type="entry name" value="FRP1P"/>
    <property type="match status" value="1"/>
</dbReference>
<dbReference type="CDD" id="cd06186">
    <property type="entry name" value="NOX_Duox_like_FAD_NADP"/>
    <property type="match status" value="1"/>
</dbReference>
<proteinExistence type="predicted"/>
<evidence type="ECO:0000256" key="1">
    <source>
        <dbReference type="ARBA" id="ARBA00004141"/>
    </source>
</evidence>
<evidence type="ECO:0000313" key="10">
    <source>
        <dbReference type="Proteomes" id="UP001629113"/>
    </source>
</evidence>
<dbReference type="InterPro" id="IPR051410">
    <property type="entry name" value="Ferric/Cupric_Reductase"/>
</dbReference>
<name>A0ABR4PSH9_9HELO</name>
<comment type="subcellular location">
    <subcellularLocation>
        <location evidence="1">Membrane</location>
        <topology evidence="1">Multi-pass membrane protein</topology>
    </subcellularLocation>
</comment>
<gene>
    <name evidence="9" type="ORF">PVAG01_03074</name>
</gene>
<keyword evidence="4 7" id="KW-1133">Transmembrane helix</keyword>